<accession>A0ABQ4CVD0</accession>
<dbReference type="InterPro" id="IPR041229">
    <property type="entry name" value="HEPN_Apea"/>
</dbReference>
<dbReference type="Pfam" id="PF18739">
    <property type="entry name" value="HEPN_Apea"/>
    <property type="match status" value="1"/>
</dbReference>
<evidence type="ECO:0000313" key="4">
    <source>
        <dbReference type="Proteomes" id="UP000604117"/>
    </source>
</evidence>
<evidence type="ECO:0000259" key="1">
    <source>
        <dbReference type="Pfam" id="PF18739"/>
    </source>
</evidence>
<proteinExistence type="predicted"/>
<dbReference type="InterPro" id="IPR041223">
    <property type="entry name" value="ApeA_NTD"/>
</dbReference>
<feature type="domain" description="ApeA N-terminal" evidence="2">
    <location>
        <begin position="2"/>
        <end position="272"/>
    </location>
</feature>
<gene>
    <name evidence="3" type="ORF">Asi02nite_47630</name>
</gene>
<sequence>MFWLANNPDIQVPGELDLSGDRPRVRLGGSLTSPWATKHEETPDGSVITVSELRDESEEHNELIYGDVEKSGEVTLIDAFTVRQTLGFGPPHVGPGYGSQEMSARYAVLGSHISGPEHKFNELRVRFPGAEEWFALPGVVWRIDREVGEVLATVSRARPESASLTHRQGNIHVDESLTITDNNVSGVRVGRRIYFWLTDLDGVTIDELGRDFAGPLRSLMRICTRTAVEISEVMVRVGPDERWLRVHSTYTSPDSDSRPTQPRMLVTFPALGTRGVATWFERADQLGALVHIVGDIFAGPKATIETQLLQLAAAAEGIHRRLYDDTPRLNSTEVQLARTTLKVAIRDLPAHIREVIKQNTTHISDPTFAQRLMRLSDEARMLLPEVTGTQPATWARYVKNVRNSYAHQLTDEDRRPTLDEQVVLWLSLKWLLVTLLLAGLGVQEETLRKRIGDSESYQRFLVQATAWFPAAYGRTHENDK</sequence>
<name>A0ABQ4CVD0_9ACTN</name>
<evidence type="ECO:0000313" key="3">
    <source>
        <dbReference type="EMBL" id="GIF75245.1"/>
    </source>
</evidence>
<organism evidence="3 4">
    <name type="scientific">Asanoa siamensis</name>
    <dbReference type="NCBI Taxonomy" id="926357"/>
    <lineage>
        <taxon>Bacteria</taxon>
        <taxon>Bacillati</taxon>
        <taxon>Actinomycetota</taxon>
        <taxon>Actinomycetes</taxon>
        <taxon>Micromonosporales</taxon>
        <taxon>Micromonosporaceae</taxon>
        <taxon>Asanoa</taxon>
    </lineage>
</organism>
<dbReference type="EMBL" id="BONE01000040">
    <property type="protein sequence ID" value="GIF75245.1"/>
    <property type="molecule type" value="Genomic_DNA"/>
</dbReference>
<evidence type="ECO:0008006" key="5">
    <source>
        <dbReference type="Google" id="ProtNLM"/>
    </source>
</evidence>
<dbReference type="Proteomes" id="UP000604117">
    <property type="component" value="Unassembled WGS sequence"/>
</dbReference>
<protein>
    <recommendedName>
        <fullName evidence="5">ApeA N-terminal domain-containing protein</fullName>
    </recommendedName>
</protein>
<evidence type="ECO:0000259" key="2">
    <source>
        <dbReference type="Pfam" id="PF18862"/>
    </source>
</evidence>
<reference evidence="3 4" key="1">
    <citation type="submission" date="2021-01" db="EMBL/GenBank/DDBJ databases">
        <title>Whole genome shotgun sequence of Asanoa siamensis NBRC 107932.</title>
        <authorList>
            <person name="Komaki H."/>
            <person name="Tamura T."/>
        </authorList>
    </citation>
    <scope>NUCLEOTIDE SEQUENCE [LARGE SCALE GENOMIC DNA]</scope>
    <source>
        <strain evidence="3 4">NBRC 107932</strain>
    </source>
</reference>
<dbReference type="Pfam" id="PF18862">
    <property type="entry name" value="ApeA_NTD1"/>
    <property type="match status" value="1"/>
</dbReference>
<keyword evidence="4" id="KW-1185">Reference proteome</keyword>
<comment type="caution">
    <text evidence="3">The sequence shown here is derived from an EMBL/GenBank/DDBJ whole genome shotgun (WGS) entry which is preliminary data.</text>
</comment>
<feature type="domain" description="Apea-like HEPN" evidence="1">
    <location>
        <begin position="309"/>
        <end position="445"/>
    </location>
</feature>